<organism evidence="1 2">
    <name type="scientific">Ficus carica</name>
    <name type="common">Common fig</name>
    <dbReference type="NCBI Taxonomy" id="3494"/>
    <lineage>
        <taxon>Eukaryota</taxon>
        <taxon>Viridiplantae</taxon>
        <taxon>Streptophyta</taxon>
        <taxon>Embryophyta</taxon>
        <taxon>Tracheophyta</taxon>
        <taxon>Spermatophyta</taxon>
        <taxon>Magnoliopsida</taxon>
        <taxon>eudicotyledons</taxon>
        <taxon>Gunneridae</taxon>
        <taxon>Pentapetalae</taxon>
        <taxon>rosids</taxon>
        <taxon>fabids</taxon>
        <taxon>Rosales</taxon>
        <taxon>Moraceae</taxon>
        <taxon>Ficeae</taxon>
        <taxon>Ficus</taxon>
    </lineage>
</organism>
<reference evidence="1" key="1">
    <citation type="submission" date="2023-07" db="EMBL/GenBank/DDBJ databases">
        <title>draft genome sequence of fig (Ficus carica).</title>
        <authorList>
            <person name="Takahashi T."/>
            <person name="Nishimura K."/>
        </authorList>
    </citation>
    <scope>NUCLEOTIDE SEQUENCE</scope>
</reference>
<keyword evidence="2" id="KW-1185">Reference proteome</keyword>
<dbReference type="Proteomes" id="UP001187192">
    <property type="component" value="Unassembled WGS sequence"/>
</dbReference>
<comment type="caution">
    <text evidence="1">The sequence shown here is derived from an EMBL/GenBank/DDBJ whole genome shotgun (WGS) entry which is preliminary data.</text>
</comment>
<sequence>MVSRERDLASDGMAASFLLFGELFAPMISAAEGTQSGLALLRRREGLPFPRATSGPILVLRELRSPDLVRKSDNRAENCAIPPVTFQVTRISGEPEHEVGRRLGSIPSP</sequence>
<dbReference type="AlphaFoldDB" id="A0AA87Z3D7"/>
<name>A0AA87Z3D7_FICCA</name>
<proteinExistence type="predicted"/>
<evidence type="ECO:0000313" key="2">
    <source>
        <dbReference type="Proteomes" id="UP001187192"/>
    </source>
</evidence>
<protein>
    <submittedName>
        <fullName evidence="1">Uncharacterized protein</fullName>
    </submittedName>
</protein>
<dbReference type="EMBL" id="BTGU01001503">
    <property type="protein sequence ID" value="GMN24440.1"/>
    <property type="molecule type" value="Genomic_DNA"/>
</dbReference>
<accession>A0AA87Z3D7</accession>
<evidence type="ECO:0000313" key="1">
    <source>
        <dbReference type="EMBL" id="GMN24440.1"/>
    </source>
</evidence>
<gene>
    <name evidence="1" type="ORF">TIFTF001_040568</name>
</gene>